<evidence type="ECO:0000313" key="4">
    <source>
        <dbReference type="EMBL" id="CAL8069595.1"/>
    </source>
</evidence>
<feature type="region of interest" description="Disordered" evidence="2">
    <location>
        <begin position="910"/>
        <end position="970"/>
    </location>
</feature>
<feature type="compositionally biased region" description="Low complexity" evidence="2">
    <location>
        <begin position="63"/>
        <end position="84"/>
    </location>
</feature>
<feature type="region of interest" description="Disordered" evidence="2">
    <location>
        <begin position="2496"/>
        <end position="2535"/>
    </location>
</feature>
<feature type="region of interest" description="Disordered" evidence="2">
    <location>
        <begin position="1807"/>
        <end position="1843"/>
    </location>
</feature>
<gene>
    <name evidence="4" type="ORF">ODALV1_LOCUS848</name>
</gene>
<feature type="compositionally biased region" description="Low complexity" evidence="2">
    <location>
        <begin position="1195"/>
        <end position="1205"/>
    </location>
</feature>
<feature type="compositionally biased region" description="Low complexity" evidence="2">
    <location>
        <begin position="655"/>
        <end position="678"/>
    </location>
</feature>
<dbReference type="Pfam" id="PF19057">
    <property type="entry name" value="PH_19"/>
    <property type="match status" value="2"/>
</dbReference>
<dbReference type="PANTHER" id="PTHR12877:SF7">
    <property type="entry name" value="RHO GUANINE NUCLEOTIDE EXCHANGE FACTOR 10-LIKE PROTEIN"/>
    <property type="match status" value="1"/>
</dbReference>
<dbReference type="SMART" id="SM00325">
    <property type="entry name" value="RhoGEF"/>
    <property type="match status" value="1"/>
</dbReference>
<evidence type="ECO:0000256" key="2">
    <source>
        <dbReference type="SAM" id="MobiDB-lite"/>
    </source>
</evidence>
<feature type="compositionally biased region" description="Low complexity" evidence="2">
    <location>
        <begin position="579"/>
        <end position="588"/>
    </location>
</feature>
<evidence type="ECO:0000313" key="5">
    <source>
        <dbReference type="Proteomes" id="UP001642540"/>
    </source>
</evidence>
<feature type="region of interest" description="Disordered" evidence="2">
    <location>
        <begin position="858"/>
        <end position="878"/>
    </location>
</feature>
<keyword evidence="5" id="KW-1185">Reference proteome</keyword>
<dbReference type="SUPFAM" id="SSF50998">
    <property type="entry name" value="Quinoprotein alcohol dehydrogenase-like"/>
    <property type="match status" value="1"/>
</dbReference>
<dbReference type="InterPro" id="IPR039919">
    <property type="entry name" value="ARHGEF10/ARHGEF17"/>
</dbReference>
<feature type="region of interest" description="Disordered" evidence="2">
    <location>
        <begin position="2450"/>
        <end position="2483"/>
    </location>
</feature>
<feature type="compositionally biased region" description="Low complexity" evidence="2">
    <location>
        <begin position="2522"/>
        <end position="2534"/>
    </location>
</feature>
<feature type="compositionally biased region" description="Polar residues" evidence="2">
    <location>
        <begin position="633"/>
        <end position="645"/>
    </location>
</feature>
<name>A0ABP1PN48_9HEXA</name>
<feature type="compositionally biased region" description="Low complexity" evidence="2">
    <location>
        <begin position="379"/>
        <end position="409"/>
    </location>
</feature>
<dbReference type="InterPro" id="IPR000219">
    <property type="entry name" value="DH_dom"/>
</dbReference>
<comment type="caution">
    <text evidence="4">The sequence shown here is derived from an EMBL/GenBank/DDBJ whole genome shotgun (WGS) entry which is preliminary data.</text>
</comment>
<feature type="domain" description="DH" evidence="3">
    <location>
        <begin position="1539"/>
        <end position="1726"/>
    </location>
</feature>
<feature type="compositionally biased region" description="Basic residues" evidence="2">
    <location>
        <begin position="2713"/>
        <end position="2722"/>
    </location>
</feature>
<feature type="compositionally biased region" description="Low complexity" evidence="2">
    <location>
        <begin position="2500"/>
        <end position="2510"/>
    </location>
</feature>
<feature type="compositionally biased region" description="Low complexity" evidence="2">
    <location>
        <begin position="113"/>
        <end position="122"/>
    </location>
</feature>
<feature type="region of interest" description="Disordered" evidence="2">
    <location>
        <begin position="1180"/>
        <end position="1205"/>
    </location>
</feature>
<dbReference type="PANTHER" id="PTHR12877">
    <property type="entry name" value="RHO GUANINE NUCLEOTIDE EXCHANGE FACTOR"/>
    <property type="match status" value="1"/>
</dbReference>
<feature type="compositionally biased region" description="Polar residues" evidence="2">
    <location>
        <begin position="798"/>
        <end position="812"/>
    </location>
</feature>
<evidence type="ECO:0000256" key="1">
    <source>
        <dbReference type="ARBA" id="ARBA00022658"/>
    </source>
</evidence>
<feature type="region of interest" description="Disordered" evidence="2">
    <location>
        <begin position="2337"/>
        <end position="2357"/>
    </location>
</feature>
<accession>A0ABP1PN48</accession>
<dbReference type="InterPro" id="IPR011047">
    <property type="entry name" value="Quinoprotein_ADH-like_sf"/>
</dbReference>
<feature type="compositionally biased region" description="Low complexity" evidence="2">
    <location>
        <begin position="1095"/>
        <end position="1112"/>
    </location>
</feature>
<dbReference type="Proteomes" id="UP001642540">
    <property type="component" value="Unassembled WGS sequence"/>
</dbReference>
<feature type="region of interest" description="Disordered" evidence="2">
    <location>
        <begin position="1095"/>
        <end position="1118"/>
    </location>
</feature>
<feature type="compositionally biased region" description="Low complexity" evidence="2">
    <location>
        <begin position="1830"/>
        <end position="1841"/>
    </location>
</feature>
<feature type="region of interest" description="Disordered" evidence="2">
    <location>
        <begin position="287"/>
        <end position="323"/>
    </location>
</feature>
<feature type="compositionally biased region" description="Gly residues" evidence="2">
    <location>
        <begin position="203"/>
        <end position="216"/>
    </location>
</feature>
<feature type="region of interest" description="Disordered" evidence="2">
    <location>
        <begin position="2644"/>
        <end position="2725"/>
    </location>
</feature>
<feature type="compositionally biased region" description="Low complexity" evidence="2">
    <location>
        <begin position="37"/>
        <end position="51"/>
    </location>
</feature>
<feature type="compositionally biased region" description="Low complexity" evidence="2">
    <location>
        <begin position="868"/>
        <end position="878"/>
    </location>
</feature>
<feature type="region of interest" description="Disordered" evidence="2">
    <location>
        <begin position="787"/>
        <end position="821"/>
    </location>
</feature>
<feature type="region of interest" description="Disordered" evidence="2">
    <location>
        <begin position="579"/>
        <end position="698"/>
    </location>
</feature>
<feature type="region of interest" description="Disordered" evidence="2">
    <location>
        <begin position="26"/>
        <end position="122"/>
    </location>
</feature>
<dbReference type="Gene3D" id="1.20.900.10">
    <property type="entry name" value="Dbl homology (DH) domain"/>
    <property type="match status" value="1"/>
</dbReference>
<dbReference type="InterPro" id="IPR035899">
    <property type="entry name" value="DBL_dom_sf"/>
</dbReference>
<feature type="compositionally biased region" description="Polar residues" evidence="2">
    <location>
        <begin position="97"/>
        <end position="109"/>
    </location>
</feature>
<protein>
    <recommendedName>
        <fullName evidence="3">DH domain-containing protein</fullName>
    </recommendedName>
</protein>
<keyword evidence="1" id="KW-0344">Guanine-nucleotide releasing factor</keyword>
<dbReference type="Pfam" id="PF19056">
    <property type="entry name" value="WD40_2"/>
    <property type="match status" value="1"/>
</dbReference>
<proteinExistence type="predicted"/>
<feature type="compositionally biased region" description="Polar residues" evidence="2">
    <location>
        <begin position="1807"/>
        <end position="1822"/>
    </location>
</feature>
<organism evidence="4 5">
    <name type="scientific">Orchesella dallaii</name>
    <dbReference type="NCBI Taxonomy" id="48710"/>
    <lineage>
        <taxon>Eukaryota</taxon>
        <taxon>Metazoa</taxon>
        <taxon>Ecdysozoa</taxon>
        <taxon>Arthropoda</taxon>
        <taxon>Hexapoda</taxon>
        <taxon>Collembola</taxon>
        <taxon>Entomobryomorpha</taxon>
        <taxon>Entomobryoidea</taxon>
        <taxon>Orchesellidae</taxon>
        <taxon>Orchesellinae</taxon>
        <taxon>Orchesella</taxon>
    </lineage>
</organism>
<dbReference type="EMBL" id="CAXLJM020000004">
    <property type="protein sequence ID" value="CAL8069595.1"/>
    <property type="molecule type" value="Genomic_DNA"/>
</dbReference>
<feature type="compositionally biased region" description="Low complexity" evidence="2">
    <location>
        <begin position="932"/>
        <end position="953"/>
    </location>
</feature>
<feature type="compositionally biased region" description="Low complexity" evidence="2">
    <location>
        <begin position="2697"/>
        <end position="2712"/>
    </location>
</feature>
<reference evidence="4 5" key="1">
    <citation type="submission" date="2024-08" db="EMBL/GenBank/DDBJ databases">
        <authorList>
            <person name="Cucini C."/>
            <person name="Frati F."/>
        </authorList>
    </citation>
    <scope>NUCLEOTIDE SEQUENCE [LARGE SCALE GENOMIC DNA]</scope>
</reference>
<sequence length="2773" mass="299217">MSYNGGLEDPQSWPFSVRYTASPYRKSKFPVDASVKTTTGTSSSSSSSGGTRDAIVPSTELPSSSASSNLTQQHHQYQFQPSQQHHPHWLTGGPQENDASNSNNPSSWGNRGVPNASSSSSAVINPSAINRSANNNATTHQLGNLFPLHQVVPHHQANQPLFAQALVNYHNTQNSSSSGSNGSANFRHHLHNQHHQRQLQFQRGGGGVPSASGGGLATAAGSGRVVNNLSLENSSHLHQLHNQYQNQERQRQIQQRLLLNGSAAGGPGSGHNLHPFLISGQGSFLHSGKNSVHPDHHHYGLPMSSGGGSAANSGGAQQQPGGLMGSQVLARNAPQNLRQGNPVWHLLTENKDLDQVEGLDEGYIEDLKQPFLFHHHQQHPNQQQINSSSIKQSGGVLSLQQPSSSFPTPSHFPQPGVPIPTNFPQHHQPHNFLSSSKNGISIGGVPNSSRNDHLPFFEHSSADRNNTNLDYDPYSYVYDSQVQDDLSRSAVEAELRNFNNFDCNANGDIVGFNGTEFPNKVILAATLSNTSSLQGLPPSIRTGFGGAPTATTAGSSAEVSENEYEEIQDVARYMNSASVSLSSSSNNNPEGSDLLINGGSGTKKAGSIYSSSSPDDNYEYDSVHPNYDDVGGLTSNSEQGGQAESMNLAGGEGEVSGSNSSNSNSNSNNNSGGTSSNDTGGGGRRSPPLGPPRHFKSFSSTDDILAEVVQVQQKHDRVLDQLNLEVENLLIRSTKQEIEQNELNCQRSQIMLRTNIHSHSHQQGDLSQCLGPNCYCNQSQNQGSGSGGSGSCQDQNQEQQMSSGTEVGNLSSMKGEGSNIEVGGGDTNNGIGSSCNCCCCCGCCSASGDNNGNSSAVAFSSGGKDKGSNSSSNSNGSSWTEALKASLLSGFHPNHSHGQHHHNIHHLHLASGGGASKMKNGIETASPCENKVGNGSSATNVSGGVVVTNGNGTFSRKKKLDRNAPGQLSDTNLKHKLNTLSAIQNHHAELQLLKDQQKSSSSCASLCIDECSKGVGKNMNVIHTLHHHNPHGAGVVGIPGKGGWKGRYQRSHSLIPSWKIRDHLMRLPFLRQHKDKLKKGDGLTGSSCSSLHTASSSAAPSLGAGVTTNNTNGGSGTSIPKSISGVDFSSSNPSSSLLLGGYNKSQIQQQHCHNHHHHHHPLLHFNGNHAVSSCLSQSNHYHQLQHNHPSKNIMSSGDGSTAAATSVPTTSCNTTTCSLASSSSASAAAVNNNPNLKLLRSSSMDELRPTEEHWYSADSDTEPDSLTGIVAPPQSASSNNIDNCCNNNGNPSCASSSTSGADLSNNGVTVIDKGQNVNGGNCCGSSGESGGDNNICCGQHQNHHLHQNQVKSINGGGSCHTVGNIYTNSPNGVGVNVNNNSGVSNNVNSGNCVTVINGCGGGVGGVGIGLGSTENGHRMDVVGSAIISDVPKAPKFRRGTQGLKDKWRESWSHSKTMSKNNLDEDNRLLRWFSLRKNSATLDPSGGTTNHRHSTLPQLTEEDLKRISFMEDEEGYWPRRTVQPPSLPPPPPDLSSDQITRRHIVAAIVHSENSYVAALQRLVNEYKKPLECSHPAMLSHSKISSIFHRVPEILQCHSLFRIALAECVRRWDTEEKIGDVFVASFSKSLVLDVYSEFINNFGTAMETAKLEARRKSAFAEFLKVKQMTAHDRLSLFGLMVKPVQRFPQFILLLQDLLKHTPRDHHDRMSLQLALTQLESLAAMLNERKRESEQYQAFKETIKSIGGGKFVLLRNVMDDPNRILLRQDVVTQLEFDSNGGTVAKSKCRKLLLLNDMLICTTLPNTNSSSLGDHNLLNRKNSSGTLGPDDSTSHNGSSNGSSSGKAEKCMFKWSFPVREVEVEDISISPTMSRFVQSSGGNKGNKATPEDTASIVLLEEMQSLMHDYEVLSRVLTLVQSLKSAYEGLTEATVKELMLEIQYQIQRRDEQISYFDSSCLTLLLGAGNNKEKVIFQMQSPQARNEWIEELRLAQLALDPSNSPAWDIPLESPYPLHKLPLFVRALPVCKSPLLTTVKCGCYFTHTFVSQTGRSKILDYLWVSSTDGMSSHITAFRSQQNALKEVSSFDLVEEKVNDLLFVMGHIWMGTESRKIMVYDPSDPDKGNIGHYLLSDSVIKLTLYNNTIYAGLADGNLAVFTELGNPTKNLRPEVVVKLGSERITSIFGSRDSIYAACGNAVVSIDAKTHIIERNVVLTHHNGPISHMACSGVGLWIATHESGTVCLYHLESLQHLQDVSIAPSVFRTVRDSFRRQKGVYVTCLMAHKGWLWIGTNLGVVLTIPLPRLEGVPIISTGNANVSFHGFIGPVSFLMPLMKPPTPSLLPLTQKQQHHHHQTNKLQKKEMKEITRNGNDVVKDDAYIEMSSPISPPSLNSTKSPEPVVISSDEMVTGELCLSSMSSNSNNNEEKVSSVSFSTNIDDSITSKEIDVADYVNAVPTINNNNNNNNSGNYENDEDQKHDSLPSVSSPECSSFNQIVSQIDHHHHGSSASAGSDRSSCNSMERGVTPISSASSPSTSVSNSKTLVVLRKKSSKDNVFLRNCKTLPRGGPIPSRFSIESDVYGLYGNLINVRGLEDEGRFVDPLYDALRRSDPELNALDAKINTLDRRLKMRMSRPRSLDLSNWSVDSKISASSDESVGLGSRSSQQTTDSNAPTAIVGNNNISPLPPSGEVGDGGPEAGKERSTTVGNNNSGNTATTKKTMARQKHKSVKGPQERTVLVVVGGRGYLNMRTQPHPDHFLSSNMESESKSCTHLTLWQMKT</sequence>
<feature type="compositionally biased region" description="Polar residues" evidence="2">
    <location>
        <begin position="2644"/>
        <end position="2676"/>
    </location>
</feature>
<feature type="region of interest" description="Disordered" evidence="2">
    <location>
        <begin position="377"/>
        <end position="410"/>
    </location>
</feature>
<dbReference type="Pfam" id="PF00621">
    <property type="entry name" value="RhoGEF"/>
    <property type="match status" value="1"/>
</dbReference>
<dbReference type="PROSITE" id="PS50010">
    <property type="entry name" value="DH_2"/>
    <property type="match status" value="1"/>
</dbReference>
<dbReference type="CDD" id="cd00160">
    <property type="entry name" value="RhoGEF"/>
    <property type="match status" value="1"/>
</dbReference>
<feature type="region of interest" description="Disordered" evidence="2">
    <location>
        <begin position="192"/>
        <end position="216"/>
    </location>
</feature>
<evidence type="ECO:0000259" key="3">
    <source>
        <dbReference type="PROSITE" id="PS50010"/>
    </source>
</evidence>
<dbReference type="SUPFAM" id="SSF48065">
    <property type="entry name" value="DBL homology domain (DH-domain)"/>
    <property type="match status" value="1"/>
</dbReference>
<feature type="compositionally biased region" description="Low complexity" evidence="2">
    <location>
        <begin position="310"/>
        <end position="321"/>
    </location>
</feature>